<dbReference type="KEGG" id="pbh:AAW51_1997"/>
<dbReference type="RefSeq" id="WP_047194502.1">
    <property type="nucleotide sequence ID" value="NZ_CP011371.1"/>
</dbReference>
<proteinExistence type="predicted"/>
<dbReference type="Gene3D" id="3.40.50.300">
    <property type="entry name" value="P-loop containing nucleotide triphosphate hydrolases"/>
    <property type="match status" value="1"/>
</dbReference>
<dbReference type="OrthoDB" id="8576717at2"/>
<name>A0A0G3BL28_9BURK</name>
<dbReference type="PANTHER" id="PTHR34301:SF8">
    <property type="entry name" value="ATPASE DOMAIN-CONTAINING PROTEIN"/>
    <property type="match status" value="1"/>
</dbReference>
<gene>
    <name evidence="1" type="ORF">AAW51_1997</name>
</gene>
<dbReference type="AlphaFoldDB" id="A0A0G3BL28"/>
<dbReference type="STRING" id="413882.AAW51_1997"/>
<evidence type="ECO:0000313" key="1">
    <source>
        <dbReference type="EMBL" id="AKJ28688.1"/>
    </source>
</evidence>
<organism evidence="1 2">
    <name type="scientific">Caldimonas brevitalea</name>
    <dbReference type="NCBI Taxonomy" id="413882"/>
    <lineage>
        <taxon>Bacteria</taxon>
        <taxon>Pseudomonadati</taxon>
        <taxon>Pseudomonadota</taxon>
        <taxon>Betaproteobacteria</taxon>
        <taxon>Burkholderiales</taxon>
        <taxon>Sphaerotilaceae</taxon>
        <taxon>Caldimonas</taxon>
    </lineage>
</organism>
<protein>
    <submittedName>
        <fullName evidence="1">Uncharacterized protein</fullName>
    </submittedName>
</protein>
<keyword evidence="2" id="KW-1185">Reference proteome</keyword>
<dbReference type="SUPFAM" id="SSF52540">
    <property type="entry name" value="P-loop containing nucleoside triphosphate hydrolases"/>
    <property type="match status" value="1"/>
</dbReference>
<reference evidence="1 2" key="1">
    <citation type="submission" date="2015-05" db="EMBL/GenBank/DDBJ databases">
        <authorList>
            <person name="Tang B."/>
            <person name="Yu Y."/>
        </authorList>
    </citation>
    <scope>NUCLEOTIDE SEQUENCE [LARGE SCALE GENOMIC DNA]</scope>
    <source>
        <strain evidence="1 2">DSM 7029</strain>
    </source>
</reference>
<sequence>MSPDPWRHPRPALATHYLDLLADAPRRPLAVFGPRQIGKTYFLTHDLTEAAAQRGLRPLYVDLWSQSDPLGAINTALAALLRGLAAEPSRTAVTKVGALGVSVGIAPLQPLPPNADPAAWLASQFAELRRLDPNRPVLLMLDEAQTLGRTATGDAAMKAVRALFNVHPNGLLLLLTGSSRSQLLALVGDHSKTAFKLAAHMDFPLLGMEFVAFVAQRYQAASGRQVALPDLDWAFSQLLQRPGEMIDFVRYWITDAPGQTVTEALQRFKRVNSPDLVFEDLYAKCSAMQRAVLHELVGEAPQLFAKATRERIAAALGLHEPVAPASVANAIQQLETSGVLGKVQRGRYAFEDEGFRAWLKSAAG</sequence>
<dbReference type="PANTHER" id="PTHR34301">
    <property type="entry name" value="DNA-BINDING PROTEIN-RELATED"/>
    <property type="match status" value="1"/>
</dbReference>
<dbReference type="InterPro" id="IPR027417">
    <property type="entry name" value="P-loop_NTPase"/>
</dbReference>
<dbReference type="Proteomes" id="UP000035352">
    <property type="component" value="Chromosome"/>
</dbReference>
<evidence type="ECO:0000313" key="2">
    <source>
        <dbReference type="Proteomes" id="UP000035352"/>
    </source>
</evidence>
<dbReference type="EMBL" id="CP011371">
    <property type="protein sequence ID" value="AKJ28688.1"/>
    <property type="molecule type" value="Genomic_DNA"/>
</dbReference>
<accession>A0A0G3BL28</accession>